<protein>
    <recommendedName>
        <fullName evidence="8">Cytidylate kinase</fullName>
        <shortName evidence="8">CK</shortName>
        <ecNumber evidence="8">2.7.4.25</ecNumber>
    </recommendedName>
    <alternativeName>
        <fullName evidence="8">Cytidine monophosphate kinase</fullName>
        <shortName evidence="8">CMP kinase</shortName>
    </alternativeName>
</protein>
<dbReference type="InterPro" id="IPR003136">
    <property type="entry name" value="Cytidylate_kin"/>
</dbReference>
<evidence type="ECO:0000256" key="1">
    <source>
        <dbReference type="ARBA" id="ARBA00009427"/>
    </source>
</evidence>
<name>E1IAS3_9CHLR</name>
<dbReference type="Proteomes" id="UP000054010">
    <property type="component" value="Unassembled WGS sequence"/>
</dbReference>
<dbReference type="OrthoDB" id="9807434at2"/>
<feature type="domain" description="Cytidylate kinase" evidence="9">
    <location>
        <begin position="7"/>
        <end position="219"/>
    </location>
</feature>
<keyword evidence="4 8" id="KW-0418">Kinase</keyword>
<reference evidence="10 11" key="1">
    <citation type="journal article" date="2011" name="J. Bacteriol.">
        <title>Draft genome sequence of the anoxygenic filamentous phototrophic bacterium Oscillochloris trichoides subsp. DG-6.</title>
        <authorList>
            <person name="Kuznetsov B.B."/>
            <person name="Ivanovsky R.N."/>
            <person name="Keppen O.I."/>
            <person name="Sukhacheva M.V."/>
            <person name="Bumazhkin B.K."/>
            <person name="Patutina E.O."/>
            <person name="Beletsky A.V."/>
            <person name="Mardanov A.V."/>
            <person name="Baslerov R.V."/>
            <person name="Panteleeva A.N."/>
            <person name="Kolganova T.V."/>
            <person name="Ravin N.V."/>
            <person name="Skryabin K.G."/>
        </authorList>
    </citation>
    <scope>NUCLEOTIDE SEQUENCE [LARGE SCALE GENOMIC DNA]</scope>
    <source>
        <strain evidence="10 11">DG-6</strain>
    </source>
</reference>
<dbReference type="GO" id="GO:0036430">
    <property type="term" value="F:CMP kinase activity"/>
    <property type="evidence" value="ECO:0007669"/>
    <property type="project" value="RHEA"/>
</dbReference>
<sequence length="222" mass="24408">MQQPLVITIDGPAGAGKSTLGALLAERLGYLYFDTGVMYRALTLVALQAGLDLTQPEPLEALAQQVLIEVVPPTQSDGRQYTVLTDGQDVTWAIRSPEVERGVSLVARYPAVRRELIRQQQQIGLRGHVVLVGRDAGTVVMPDAPLKIYLEASLDERARRRTQERSGDEAQPLEDVRSAIARRDSLDAHVLRPAPDAVILQNDGLTPEDEVAWIMDYIARHG</sequence>
<dbReference type="SUPFAM" id="SSF52540">
    <property type="entry name" value="P-loop containing nucleoside triphosphate hydrolases"/>
    <property type="match status" value="1"/>
</dbReference>
<keyword evidence="8" id="KW-0963">Cytoplasm</keyword>
<feature type="binding site" evidence="8">
    <location>
        <begin position="11"/>
        <end position="19"/>
    </location>
    <ligand>
        <name>ATP</name>
        <dbReference type="ChEBI" id="CHEBI:30616"/>
    </ligand>
</feature>
<dbReference type="GO" id="GO:0036431">
    <property type="term" value="F:dCMP kinase activity"/>
    <property type="evidence" value="ECO:0007669"/>
    <property type="project" value="InterPro"/>
</dbReference>
<comment type="subcellular location">
    <subcellularLocation>
        <location evidence="8">Cytoplasm</location>
    </subcellularLocation>
</comment>
<evidence type="ECO:0000256" key="3">
    <source>
        <dbReference type="ARBA" id="ARBA00022741"/>
    </source>
</evidence>
<dbReference type="EC" id="2.7.4.25" evidence="8"/>
<dbReference type="GO" id="GO:0005737">
    <property type="term" value="C:cytoplasm"/>
    <property type="evidence" value="ECO:0007669"/>
    <property type="project" value="UniProtKB-SubCell"/>
</dbReference>
<dbReference type="InterPro" id="IPR011994">
    <property type="entry name" value="Cytidylate_kinase_dom"/>
</dbReference>
<dbReference type="Gene3D" id="3.40.50.300">
    <property type="entry name" value="P-loop containing nucleotide triphosphate hydrolases"/>
    <property type="match status" value="1"/>
</dbReference>
<accession>E1IAS3</accession>
<comment type="catalytic activity">
    <reaction evidence="6 8">
        <text>dCMP + ATP = dCDP + ADP</text>
        <dbReference type="Rhea" id="RHEA:25094"/>
        <dbReference type="ChEBI" id="CHEBI:30616"/>
        <dbReference type="ChEBI" id="CHEBI:57566"/>
        <dbReference type="ChEBI" id="CHEBI:58593"/>
        <dbReference type="ChEBI" id="CHEBI:456216"/>
        <dbReference type="EC" id="2.7.4.25"/>
    </reaction>
</comment>
<evidence type="ECO:0000256" key="2">
    <source>
        <dbReference type="ARBA" id="ARBA00022679"/>
    </source>
</evidence>
<dbReference type="Pfam" id="PF02224">
    <property type="entry name" value="Cytidylate_kin"/>
    <property type="match status" value="1"/>
</dbReference>
<proteinExistence type="inferred from homology"/>
<comment type="catalytic activity">
    <reaction evidence="7 8">
        <text>CMP + ATP = CDP + ADP</text>
        <dbReference type="Rhea" id="RHEA:11600"/>
        <dbReference type="ChEBI" id="CHEBI:30616"/>
        <dbReference type="ChEBI" id="CHEBI:58069"/>
        <dbReference type="ChEBI" id="CHEBI:60377"/>
        <dbReference type="ChEBI" id="CHEBI:456216"/>
        <dbReference type="EC" id="2.7.4.25"/>
    </reaction>
</comment>
<evidence type="ECO:0000256" key="7">
    <source>
        <dbReference type="ARBA" id="ARBA00048478"/>
    </source>
</evidence>
<evidence type="ECO:0000313" key="11">
    <source>
        <dbReference type="Proteomes" id="UP000054010"/>
    </source>
</evidence>
<evidence type="ECO:0000256" key="5">
    <source>
        <dbReference type="ARBA" id="ARBA00022840"/>
    </source>
</evidence>
<dbReference type="InterPro" id="IPR027417">
    <property type="entry name" value="P-loop_NTPase"/>
</dbReference>
<dbReference type="HAMAP" id="MF_00238">
    <property type="entry name" value="Cytidyl_kinase_type1"/>
    <property type="match status" value="1"/>
</dbReference>
<organism evidence="10 11">
    <name type="scientific">Oscillochloris trichoides DG-6</name>
    <dbReference type="NCBI Taxonomy" id="765420"/>
    <lineage>
        <taxon>Bacteria</taxon>
        <taxon>Bacillati</taxon>
        <taxon>Chloroflexota</taxon>
        <taxon>Chloroflexia</taxon>
        <taxon>Chloroflexales</taxon>
        <taxon>Chloroflexineae</taxon>
        <taxon>Oscillochloridaceae</taxon>
        <taxon>Oscillochloris</taxon>
    </lineage>
</organism>
<dbReference type="EMBL" id="ADVR01000007">
    <property type="protein sequence ID" value="EFO81679.1"/>
    <property type="molecule type" value="Genomic_DNA"/>
</dbReference>
<dbReference type="AlphaFoldDB" id="E1IAS3"/>
<evidence type="ECO:0000256" key="6">
    <source>
        <dbReference type="ARBA" id="ARBA00047615"/>
    </source>
</evidence>
<dbReference type="GO" id="GO:0006220">
    <property type="term" value="P:pyrimidine nucleotide metabolic process"/>
    <property type="evidence" value="ECO:0007669"/>
    <property type="project" value="UniProtKB-UniRule"/>
</dbReference>
<evidence type="ECO:0000256" key="4">
    <source>
        <dbReference type="ARBA" id="ARBA00022777"/>
    </source>
</evidence>
<comment type="caution">
    <text evidence="10">The sequence shown here is derived from an EMBL/GenBank/DDBJ whole genome shotgun (WGS) entry which is preliminary data.</text>
</comment>
<dbReference type="CDD" id="cd02020">
    <property type="entry name" value="CMPK"/>
    <property type="match status" value="1"/>
</dbReference>
<dbReference type="HOGENOM" id="CLU_079959_0_2_0"/>
<gene>
    <name evidence="8" type="primary">cmk</name>
    <name evidence="10" type="ORF">OSCT_0424</name>
</gene>
<dbReference type="STRING" id="765420.OSCT_0424"/>
<dbReference type="GO" id="GO:0005524">
    <property type="term" value="F:ATP binding"/>
    <property type="evidence" value="ECO:0007669"/>
    <property type="project" value="UniProtKB-UniRule"/>
</dbReference>
<evidence type="ECO:0000313" key="10">
    <source>
        <dbReference type="EMBL" id="EFO81679.1"/>
    </source>
</evidence>
<dbReference type="eggNOG" id="COG0283">
    <property type="taxonomic scope" value="Bacteria"/>
</dbReference>
<evidence type="ECO:0000259" key="9">
    <source>
        <dbReference type="Pfam" id="PF02224"/>
    </source>
</evidence>
<keyword evidence="11" id="KW-1185">Reference proteome</keyword>
<evidence type="ECO:0000256" key="8">
    <source>
        <dbReference type="HAMAP-Rule" id="MF_00238"/>
    </source>
</evidence>
<keyword evidence="5 8" id="KW-0067">ATP-binding</keyword>
<keyword evidence="3 8" id="KW-0547">Nucleotide-binding</keyword>
<dbReference type="NCBIfam" id="TIGR00017">
    <property type="entry name" value="cmk"/>
    <property type="match status" value="1"/>
</dbReference>
<comment type="similarity">
    <text evidence="1 8">Belongs to the cytidylate kinase family. Type 1 subfamily.</text>
</comment>
<keyword evidence="2 8" id="KW-0808">Transferase</keyword>